<organism evidence="1 2">
    <name type="scientific">Aaosphaeria arxii CBS 175.79</name>
    <dbReference type="NCBI Taxonomy" id="1450172"/>
    <lineage>
        <taxon>Eukaryota</taxon>
        <taxon>Fungi</taxon>
        <taxon>Dikarya</taxon>
        <taxon>Ascomycota</taxon>
        <taxon>Pezizomycotina</taxon>
        <taxon>Dothideomycetes</taxon>
        <taxon>Pleosporomycetidae</taxon>
        <taxon>Pleosporales</taxon>
        <taxon>Pleosporales incertae sedis</taxon>
        <taxon>Aaosphaeria</taxon>
    </lineage>
</organism>
<accession>A0A6A5XYK3</accession>
<gene>
    <name evidence="1" type="ORF">BU24DRAFT_159044</name>
</gene>
<sequence>MGRIVRRAIGSEGRVGLGRGWRGGRCTRPTPGSQSPIDCTRSGPISVNPINSHTAIQIRSAIRTVTLYCHQLKLPPVGVRCGPDADGSSSNRISRLLSRLFSDHSFNHLVLAFPHRSRLHYPLDLFVVRMCYGVHCTHPTSSNHCYRLALGS</sequence>
<keyword evidence="2" id="KW-1185">Reference proteome</keyword>
<proteinExistence type="predicted"/>
<evidence type="ECO:0000313" key="1">
    <source>
        <dbReference type="EMBL" id="KAF2017791.1"/>
    </source>
</evidence>
<dbReference type="AlphaFoldDB" id="A0A6A5XYK3"/>
<dbReference type="RefSeq" id="XP_033386130.1">
    <property type="nucleotide sequence ID" value="XM_033521356.1"/>
</dbReference>
<protein>
    <submittedName>
        <fullName evidence="1">Uncharacterized protein</fullName>
    </submittedName>
</protein>
<dbReference type="Proteomes" id="UP000799778">
    <property type="component" value="Unassembled WGS sequence"/>
</dbReference>
<dbReference type="GeneID" id="54278753"/>
<name>A0A6A5XYK3_9PLEO</name>
<evidence type="ECO:0000313" key="2">
    <source>
        <dbReference type="Proteomes" id="UP000799778"/>
    </source>
</evidence>
<dbReference type="EMBL" id="ML978068">
    <property type="protein sequence ID" value="KAF2017791.1"/>
    <property type="molecule type" value="Genomic_DNA"/>
</dbReference>
<reference evidence="1" key="1">
    <citation type="journal article" date="2020" name="Stud. Mycol.">
        <title>101 Dothideomycetes genomes: a test case for predicting lifestyles and emergence of pathogens.</title>
        <authorList>
            <person name="Haridas S."/>
            <person name="Albert R."/>
            <person name="Binder M."/>
            <person name="Bloem J."/>
            <person name="Labutti K."/>
            <person name="Salamov A."/>
            <person name="Andreopoulos B."/>
            <person name="Baker S."/>
            <person name="Barry K."/>
            <person name="Bills G."/>
            <person name="Bluhm B."/>
            <person name="Cannon C."/>
            <person name="Castanera R."/>
            <person name="Culley D."/>
            <person name="Daum C."/>
            <person name="Ezra D."/>
            <person name="Gonzalez J."/>
            <person name="Henrissat B."/>
            <person name="Kuo A."/>
            <person name="Liang C."/>
            <person name="Lipzen A."/>
            <person name="Lutzoni F."/>
            <person name="Magnuson J."/>
            <person name="Mondo S."/>
            <person name="Nolan M."/>
            <person name="Ohm R."/>
            <person name="Pangilinan J."/>
            <person name="Park H.-J."/>
            <person name="Ramirez L."/>
            <person name="Alfaro M."/>
            <person name="Sun H."/>
            <person name="Tritt A."/>
            <person name="Yoshinaga Y."/>
            <person name="Zwiers L.-H."/>
            <person name="Turgeon B."/>
            <person name="Goodwin S."/>
            <person name="Spatafora J."/>
            <person name="Crous P."/>
            <person name="Grigoriev I."/>
        </authorList>
    </citation>
    <scope>NUCLEOTIDE SEQUENCE</scope>
    <source>
        <strain evidence="1">CBS 175.79</strain>
    </source>
</reference>